<dbReference type="Gene3D" id="2.130.10.10">
    <property type="entry name" value="YVTN repeat-like/Quinoprotein amine dehydrogenase"/>
    <property type="match status" value="1"/>
</dbReference>
<evidence type="ECO:0000313" key="3">
    <source>
        <dbReference type="Proteomes" id="UP000447873"/>
    </source>
</evidence>
<dbReference type="SUPFAM" id="SSF50998">
    <property type="entry name" value="Quinoprotein alcohol dehydrogenase-like"/>
    <property type="match status" value="1"/>
</dbReference>
<gene>
    <name evidence="2" type="ORF">EG328_009671</name>
</gene>
<accession>A0A8H3U8Q3</accession>
<name>A0A8H3U8Q3_VENIN</name>
<organism evidence="2 3">
    <name type="scientific">Venturia inaequalis</name>
    <name type="common">Apple scab fungus</name>
    <dbReference type="NCBI Taxonomy" id="5025"/>
    <lineage>
        <taxon>Eukaryota</taxon>
        <taxon>Fungi</taxon>
        <taxon>Dikarya</taxon>
        <taxon>Ascomycota</taxon>
        <taxon>Pezizomycotina</taxon>
        <taxon>Dothideomycetes</taxon>
        <taxon>Pleosporomycetidae</taxon>
        <taxon>Venturiales</taxon>
        <taxon>Venturiaceae</taxon>
        <taxon>Venturia</taxon>
    </lineage>
</organism>
<evidence type="ECO:0000313" key="2">
    <source>
        <dbReference type="EMBL" id="KAE9965405.1"/>
    </source>
</evidence>
<dbReference type="EMBL" id="WNWS01000597">
    <property type="protein sequence ID" value="KAE9965405.1"/>
    <property type="molecule type" value="Genomic_DNA"/>
</dbReference>
<sequence>MQNGRFPDDPYAAFDTFLCTDATTLSRGNMELRDSKLKHLALRAHGRHVFTCLQFDGDKIITGSDDKHIHVYDTKTGRKIKRLIGDEGGVWTLQYDGNTLAFGSNHGDYGFELNCSHQLQLVMVPLLAPELGQAQLFAEEVKQDQHSKKKTPSSWHWRLPRSNRPKKSRNKLRGQGFQLVGYIDCVNWISDKQKDVSDMEKDTRDQLAIIAFHRHETVGKIDQLDKRFAIVETHMYAVDAAMIDPFTTRTRPF</sequence>
<proteinExistence type="predicted"/>
<feature type="region of interest" description="Disordered" evidence="1">
    <location>
        <begin position="143"/>
        <end position="171"/>
    </location>
</feature>
<protein>
    <submittedName>
        <fullName evidence="2">Uncharacterized protein</fullName>
    </submittedName>
</protein>
<reference evidence="2 3" key="1">
    <citation type="submission" date="2018-12" db="EMBL/GenBank/DDBJ databases">
        <title>Venturia inaequalis Genome Resource.</title>
        <authorList>
            <person name="Lichtner F.J."/>
        </authorList>
    </citation>
    <scope>NUCLEOTIDE SEQUENCE [LARGE SCALE GENOMIC DNA]</scope>
    <source>
        <strain evidence="2 3">120213</strain>
    </source>
</reference>
<dbReference type="InterPro" id="IPR015943">
    <property type="entry name" value="WD40/YVTN_repeat-like_dom_sf"/>
</dbReference>
<feature type="compositionally biased region" description="Basic residues" evidence="1">
    <location>
        <begin position="158"/>
        <end position="171"/>
    </location>
</feature>
<dbReference type="InterPro" id="IPR011047">
    <property type="entry name" value="Quinoprotein_ADH-like_sf"/>
</dbReference>
<evidence type="ECO:0000256" key="1">
    <source>
        <dbReference type="SAM" id="MobiDB-lite"/>
    </source>
</evidence>
<dbReference type="AlphaFoldDB" id="A0A8H3U8Q3"/>
<comment type="caution">
    <text evidence="2">The sequence shown here is derived from an EMBL/GenBank/DDBJ whole genome shotgun (WGS) entry which is preliminary data.</text>
</comment>
<dbReference type="Proteomes" id="UP000447873">
    <property type="component" value="Unassembled WGS sequence"/>
</dbReference>